<dbReference type="InterPro" id="IPR012902">
    <property type="entry name" value="N_methyl_site"/>
</dbReference>
<dbReference type="PANTHER" id="PTHR30093">
    <property type="entry name" value="GENERAL SECRETION PATHWAY PROTEIN G"/>
    <property type="match status" value="1"/>
</dbReference>
<sequence>MMRRKGFTLLELAIVLVVIGLLIALVMRGMTLQSSAKVKRTAGDLRNIHTAVMVYYSKKNTYPGDTTGDGYIDSDVAAWDSLAKYSIAFKKPSPYGTNYKLDTLTVSGTLRNIIKVKLVDPAAKSDIDNLIDDGDTTKGAVFTHSADTTLVYVVE</sequence>
<reference evidence="1" key="1">
    <citation type="journal article" date="2020" name="mSystems">
        <title>Genome- and Community-Level Interaction Insights into Carbon Utilization and Element Cycling Functions of Hydrothermarchaeota in Hydrothermal Sediment.</title>
        <authorList>
            <person name="Zhou Z."/>
            <person name="Liu Y."/>
            <person name="Xu W."/>
            <person name="Pan J."/>
            <person name="Luo Z.H."/>
            <person name="Li M."/>
        </authorList>
    </citation>
    <scope>NUCLEOTIDE SEQUENCE [LARGE SCALE GENOMIC DNA]</scope>
    <source>
        <strain evidence="1">SpSt-754</strain>
    </source>
</reference>
<proteinExistence type="predicted"/>
<accession>A0A7V3NT87</accession>
<evidence type="ECO:0000313" key="1">
    <source>
        <dbReference type="EMBL" id="HGB35623.1"/>
    </source>
</evidence>
<dbReference type="AlphaFoldDB" id="A0A7V3NT87"/>
<dbReference type="InterPro" id="IPR045584">
    <property type="entry name" value="Pilin-like"/>
</dbReference>
<dbReference type="NCBIfam" id="TIGR02532">
    <property type="entry name" value="IV_pilin_GFxxxE"/>
    <property type="match status" value="1"/>
</dbReference>
<dbReference type="EMBL" id="DTGD01000071">
    <property type="protein sequence ID" value="HGB35623.1"/>
    <property type="molecule type" value="Genomic_DNA"/>
</dbReference>
<dbReference type="SUPFAM" id="SSF54523">
    <property type="entry name" value="Pili subunits"/>
    <property type="match status" value="1"/>
</dbReference>
<name>A0A7V3NT87_UNCW3</name>
<protein>
    <submittedName>
        <fullName evidence="1">Type II secretion system protein</fullName>
    </submittedName>
</protein>
<dbReference type="Gene3D" id="3.30.700.10">
    <property type="entry name" value="Glycoprotein, Type 4 Pilin"/>
    <property type="match status" value="1"/>
</dbReference>
<gene>
    <name evidence="1" type="ORF">ENV38_01785</name>
</gene>
<dbReference type="PROSITE" id="PS00409">
    <property type="entry name" value="PROKAR_NTER_METHYL"/>
    <property type="match status" value="1"/>
</dbReference>
<dbReference type="Pfam" id="PF07963">
    <property type="entry name" value="N_methyl"/>
    <property type="match status" value="1"/>
</dbReference>
<comment type="caution">
    <text evidence="1">The sequence shown here is derived from an EMBL/GenBank/DDBJ whole genome shotgun (WGS) entry which is preliminary data.</text>
</comment>
<organism evidence="1">
    <name type="scientific">candidate division WOR-3 bacterium</name>
    <dbReference type="NCBI Taxonomy" id="2052148"/>
    <lineage>
        <taxon>Bacteria</taxon>
        <taxon>Bacteria division WOR-3</taxon>
    </lineage>
</organism>